<evidence type="ECO:0000313" key="7">
    <source>
        <dbReference type="Proteomes" id="UP000886817"/>
    </source>
</evidence>
<feature type="transmembrane region" description="Helical" evidence="5">
    <location>
        <begin position="124"/>
        <end position="151"/>
    </location>
</feature>
<evidence type="ECO:0000256" key="4">
    <source>
        <dbReference type="ARBA" id="ARBA00023136"/>
    </source>
</evidence>
<comment type="caution">
    <text evidence="6">The sequence shown here is derived from an EMBL/GenBank/DDBJ whole genome shotgun (WGS) entry which is preliminary data.</text>
</comment>
<feature type="transmembrane region" description="Helical" evidence="5">
    <location>
        <begin position="94"/>
        <end position="118"/>
    </location>
</feature>
<protein>
    <recommendedName>
        <fullName evidence="8">Peptidase S54 rhomboid domain-containing protein</fullName>
    </recommendedName>
</protein>
<comment type="subcellular location">
    <subcellularLocation>
        <location evidence="1">Membrane</location>
        <topology evidence="1">Multi-pass membrane protein</topology>
    </subcellularLocation>
</comment>
<proteinExistence type="predicted"/>
<keyword evidence="4 5" id="KW-0472">Membrane</keyword>
<feature type="transmembrane region" description="Helical" evidence="5">
    <location>
        <begin position="56"/>
        <end position="82"/>
    </location>
</feature>
<gene>
    <name evidence="6" type="ORF">IAA45_00500</name>
</gene>
<dbReference type="SUPFAM" id="SSF144091">
    <property type="entry name" value="Rhomboid-like"/>
    <property type="match status" value="1"/>
</dbReference>
<feature type="transmembrane region" description="Helical" evidence="5">
    <location>
        <begin position="12"/>
        <end position="36"/>
    </location>
</feature>
<dbReference type="EMBL" id="DXEX01000011">
    <property type="protein sequence ID" value="HIX58185.1"/>
    <property type="molecule type" value="Genomic_DNA"/>
</dbReference>
<accession>A0A9D1WFM6</accession>
<evidence type="ECO:0008006" key="8">
    <source>
        <dbReference type="Google" id="ProtNLM"/>
    </source>
</evidence>
<feature type="transmembrane region" description="Helical" evidence="5">
    <location>
        <begin position="191"/>
        <end position="211"/>
    </location>
</feature>
<dbReference type="AlphaFoldDB" id="A0A9D1WFM6"/>
<evidence type="ECO:0000313" key="6">
    <source>
        <dbReference type="EMBL" id="HIX58185.1"/>
    </source>
</evidence>
<keyword evidence="3 5" id="KW-1133">Transmembrane helix</keyword>
<reference evidence="6" key="1">
    <citation type="journal article" date="2021" name="PeerJ">
        <title>Extensive microbial diversity within the chicken gut microbiome revealed by metagenomics and culture.</title>
        <authorList>
            <person name="Gilroy R."/>
            <person name="Ravi A."/>
            <person name="Getino M."/>
            <person name="Pursley I."/>
            <person name="Horton D.L."/>
            <person name="Alikhan N.F."/>
            <person name="Baker D."/>
            <person name="Gharbi K."/>
            <person name="Hall N."/>
            <person name="Watson M."/>
            <person name="Adriaenssens E.M."/>
            <person name="Foster-Nyarko E."/>
            <person name="Jarju S."/>
            <person name="Secka A."/>
            <person name="Antonio M."/>
            <person name="Oren A."/>
            <person name="Chaudhuri R.R."/>
            <person name="La Ragione R."/>
            <person name="Hildebrand F."/>
            <person name="Pallen M.J."/>
        </authorList>
    </citation>
    <scope>NUCLEOTIDE SEQUENCE</scope>
    <source>
        <strain evidence="6">ChiSjej1B19-8411</strain>
    </source>
</reference>
<reference evidence="6" key="2">
    <citation type="submission" date="2021-04" db="EMBL/GenBank/DDBJ databases">
        <authorList>
            <person name="Gilroy R."/>
        </authorList>
    </citation>
    <scope>NUCLEOTIDE SEQUENCE</scope>
    <source>
        <strain evidence="6">ChiSjej1B19-8411</strain>
    </source>
</reference>
<sequence>MRLINKLERKYGRFGISNLTLYIILCYVVGYVLQFVRPELLSYLRLEPGLILQGQVWRLISWVLIPPGSLGLFTIIMLLFYYSLGTTLERTWGTFRYTLFISSGLFFTVIGAFVLYFICGGFVTAGGVVIGVGSFFSTYYISLSIFLAFAISYPDMQVLLYFVIPIRIKWLAYLDVALLVYDVVTYVRAGLWMMIVPILASLLNVLIFFLATRNLNRVRPRELKRRREFQKAMSRSQVGGNGVTKHKCAICGRTELDGEHLEFRFCSKCNGNYEYCQDHLFTHQHVK</sequence>
<name>A0A9D1WFM6_9FIRM</name>
<evidence type="ECO:0000256" key="5">
    <source>
        <dbReference type="SAM" id="Phobius"/>
    </source>
</evidence>
<evidence type="ECO:0000256" key="2">
    <source>
        <dbReference type="ARBA" id="ARBA00022692"/>
    </source>
</evidence>
<evidence type="ECO:0000256" key="3">
    <source>
        <dbReference type="ARBA" id="ARBA00022989"/>
    </source>
</evidence>
<feature type="transmembrane region" description="Helical" evidence="5">
    <location>
        <begin position="158"/>
        <end position="179"/>
    </location>
</feature>
<evidence type="ECO:0000256" key="1">
    <source>
        <dbReference type="ARBA" id="ARBA00004141"/>
    </source>
</evidence>
<organism evidence="6 7">
    <name type="scientific">Candidatus Blautia gallistercoris</name>
    <dbReference type="NCBI Taxonomy" id="2838490"/>
    <lineage>
        <taxon>Bacteria</taxon>
        <taxon>Bacillati</taxon>
        <taxon>Bacillota</taxon>
        <taxon>Clostridia</taxon>
        <taxon>Lachnospirales</taxon>
        <taxon>Lachnospiraceae</taxon>
        <taxon>Blautia</taxon>
    </lineage>
</organism>
<dbReference type="GO" id="GO:0016020">
    <property type="term" value="C:membrane"/>
    <property type="evidence" value="ECO:0007669"/>
    <property type="project" value="UniProtKB-SubCell"/>
</dbReference>
<dbReference type="Proteomes" id="UP000886817">
    <property type="component" value="Unassembled WGS sequence"/>
</dbReference>
<dbReference type="InterPro" id="IPR035952">
    <property type="entry name" value="Rhomboid-like_sf"/>
</dbReference>
<keyword evidence="2 5" id="KW-0812">Transmembrane</keyword>